<dbReference type="VEuPathDB" id="GiardiaDB:GL50803_8585"/>
<sequence>MSLQFFEKYLRMDPEDQGTDSLDPNTAKAGSVSTVHGQYNQLLKLITMAIDMAMPPTLILSGDNADLVHTLKLTAPTECYRDHKNGKQRPTDFAPSEINITPVQYQLAQHDSAHASSWVRDHAIKDSLGPYLAPITFTIGLCTERYILQDSMHPARHCILFHENLAKETTSGSSKTSRPTLITSISEYFL</sequence>
<proteinExistence type="predicted"/>
<dbReference type="HOGENOM" id="CLU_1430509_0_0_1"/>
<comment type="caution">
    <text evidence="1">The sequence shown here is derived from an EMBL/GenBank/DDBJ whole genome shotgun (WGS) entry which is preliminary data.</text>
</comment>
<dbReference type="AlphaFoldDB" id="A8BB39"/>
<dbReference type="Proteomes" id="UP000001548">
    <property type="component" value="Unassembled WGS sequence"/>
</dbReference>
<accession>A8BB39</accession>
<gene>
    <name evidence="1" type="ORF">GL50803_008585</name>
</gene>
<evidence type="ECO:0000313" key="1">
    <source>
        <dbReference type="EMBL" id="KAE8302087.1"/>
    </source>
</evidence>
<evidence type="ECO:0000313" key="2">
    <source>
        <dbReference type="Proteomes" id="UP000001548"/>
    </source>
</evidence>
<dbReference type="KEGG" id="gla:GL50803_008585"/>
<keyword evidence="2" id="KW-1185">Reference proteome</keyword>
<dbReference type="OMA" id="CILFHEN"/>
<dbReference type="GeneID" id="5701112"/>
<name>A8BB39_GIAIC</name>
<dbReference type="EMBL" id="AACB03000004">
    <property type="protein sequence ID" value="KAE8302087.1"/>
    <property type="molecule type" value="Genomic_DNA"/>
</dbReference>
<dbReference type="RefSeq" id="XP_001708203.1">
    <property type="nucleotide sequence ID" value="XM_001708151.1"/>
</dbReference>
<organism evidence="1 2">
    <name type="scientific">Giardia intestinalis (strain ATCC 50803 / WB clone C6)</name>
    <name type="common">Giardia lamblia</name>
    <dbReference type="NCBI Taxonomy" id="184922"/>
    <lineage>
        <taxon>Eukaryota</taxon>
        <taxon>Metamonada</taxon>
        <taxon>Diplomonadida</taxon>
        <taxon>Hexamitidae</taxon>
        <taxon>Giardiinae</taxon>
        <taxon>Giardia</taxon>
    </lineage>
</organism>
<reference evidence="1 2" key="1">
    <citation type="journal article" date="2007" name="Science">
        <title>Genomic minimalism in the early diverging intestinal parasite Giardia lamblia.</title>
        <authorList>
            <person name="Morrison H.G."/>
            <person name="McArthur A.G."/>
            <person name="Gillin F.D."/>
            <person name="Aley S.B."/>
            <person name="Adam R.D."/>
            <person name="Olsen G.J."/>
            <person name="Best A.A."/>
            <person name="Cande W.Z."/>
            <person name="Chen F."/>
            <person name="Cipriano M.J."/>
            <person name="Davids B.J."/>
            <person name="Dawson S.C."/>
            <person name="Elmendorf H.G."/>
            <person name="Hehl A.B."/>
            <person name="Holder M.E."/>
            <person name="Huse S.M."/>
            <person name="Kim U.U."/>
            <person name="Lasek-Nesselquist E."/>
            <person name="Manning G."/>
            <person name="Nigam A."/>
            <person name="Nixon J.E."/>
            <person name="Palm D."/>
            <person name="Passamaneck N.E."/>
            <person name="Prabhu A."/>
            <person name="Reich C.I."/>
            <person name="Reiner D.S."/>
            <person name="Samuelson J."/>
            <person name="Svard S.G."/>
            <person name="Sogin M.L."/>
        </authorList>
    </citation>
    <scope>NUCLEOTIDE SEQUENCE [LARGE SCALE GENOMIC DNA]</scope>
    <source>
        <strain evidence="1 2">WB C6</strain>
    </source>
</reference>
<protein>
    <submittedName>
        <fullName evidence="1">Uncharacterized protein</fullName>
    </submittedName>
</protein>